<dbReference type="EMBL" id="ASRX01000063">
    <property type="protein sequence ID" value="EYF02251.1"/>
    <property type="molecule type" value="Genomic_DNA"/>
</dbReference>
<comment type="caution">
    <text evidence="1">The sequence shown here is derived from an EMBL/GenBank/DDBJ whole genome shotgun (WGS) entry which is preliminary data.</text>
</comment>
<accession>A0A017T114</accession>
<dbReference type="Proteomes" id="UP000019678">
    <property type="component" value="Unassembled WGS sequence"/>
</dbReference>
<reference evidence="1 2" key="1">
    <citation type="submission" date="2013-05" db="EMBL/GenBank/DDBJ databases">
        <title>Genome assembly of Chondromyces apiculatus DSM 436.</title>
        <authorList>
            <person name="Sharma G."/>
            <person name="Khatri I."/>
            <person name="Kaur C."/>
            <person name="Mayilraj S."/>
            <person name="Subramanian S."/>
        </authorList>
    </citation>
    <scope>NUCLEOTIDE SEQUENCE [LARGE SCALE GENOMIC DNA]</scope>
    <source>
        <strain evidence="1 2">DSM 436</strain>
    </source>
</reference>
<protein>
    <submittedName>
        <fullName evidence="1">Uncharacterized protein</fullName>
    </submittedName>
</protein>
<organism evidence="1 2">
    <name type="scientific">Chondromyces apiculatus DSM 436</name>
    <dbReference type="NCBI Taxonomy" id="1192034"/>
    <lineage>
        <taxon>Bacteria</taxon>
        <taxon>Pseudomonadati</taxon>
        <taxon>Myxococcota</taxon>
        <taxon>Polyangia</taxon>
        <taxon>Polyangiales</taxon>
        <taxon>Polyangiaceae</taxon>
        <taxon>Chondromyces</taxon>
    </lineage>
</organism>
<evidence type="ECO:0000313" key="2">
    <source>
        <dbReference type="Proteomes" id="UP000019678"/>
    </source>
</evidence>
<dbReference type="AlphaFoldDB" id="A0A017T114"/>
<name>A0A017T114_9BACT</name>
<gene>
    <name evidence="1" type="ORF">CAP_7323</name>
</gene>
<proteinExistence type="predicted"/>
<evidence type="ECO:0000313" key="1">
    <source>
        <dbReference type="EMBL" id="EYF02251.1"/>
    </source>
</evidence>
<sequence length="78" mass="8005">MRSLSSAASTSARGRPASMVYHARSRALRSRRLASSLVDAVDAGGSGGGAPAEGAAAIPAWRAAWRAERARAASLRKV</sequence>
<keyword evidence="2" id="KW-1185">Reference proteome</keyword>